<dbReference type="AlphaFoldDB" id="A0A0F9A3P6"/>
<dbReference type="SUPFAM" id="SSF53098">
    <property type="entry name" value="Ribonuclease H-like"/>
    <property type="match status" value="1"/>
</dbReference>
<name>A0A0F9A3P6_9ZZZZ</name>
<dbReference type="GO" id="GO:0006261">
    <property type="term" value="P:DNA-templated DNA replication"/>
    <property type="evidence" value="ECO:0007669"/>
    <property type="project" value="InterPro"/>
</dbReference>
<dbReference type="InterPro" id="IPR002298">
    <property type="entry name" value="DNA_polymerase_A"/>
</dbReference>
<comment type="caution">
    <text evidence="3">The sequence shown here is derived from an EMBL/GenBank/DDBJ whole genome shotgun (WGS) entry which is preliminary data.</text>
</comment>
<evidence type="ECO:0000256" key="1">
    <source>
        <dbReference type="ARBA" id="ARBA00022705"/>
    </source>
</evidence>
<dbReference type="GO" id="GO:0006302">
    <property type="term" value="P:double-strand break repair"/>
    <property type="evidence" value="ECO:0007669"/>
    <property type="project" value="TreeGrafter"/>
</dbReference>
<accession>A0A0F9A3P6</accession>
<dbReference type="InterPro" id="IPR001098">
    <property type="entry name" value="DNA-dir_DNA_pol_A_palm_dom"/>
</dbReference>
<dbReference type="InterPro" id="IPR043502">
    <property type="entry name" value="DNA/RNA_pol_sf"/>
</dbReference>
<dbReference type="GO" id="GO:0003677">
    <property type="term" value="F:DNA binding"/>
    <property type="evidence" value="ECO:0007669"/>
    <property type="project" value="InterPro"/>
</dbReference>
<dbReference type="SMART" id="SM00474">
    <property type="entry name" value="35EXOc"/>
    <property type="match status" value="1"/>
</dbReference>
<dbReference type="Pfam" id="PF00476">
    <property type="entry name" value="DNA_pol_A"/>
    <property type="match status" value="1"/>
</dbReference>
<organism evidence="3">
    <name type="scientific">marine sediment metagenome</name>
    <dbReference type="NCBI Taxonomy" id="412755"/>
    <lineage>
        <taxon>unclassified sequences</taxon>
        <taxon>metagenomes</taxon>
        <taxon>ecological metagenomes</taxon>
    </lineage>
</organism>
<dbReference type="InterPro" id="IPR012337">
    <property type="entry name" value="RNaseH-like_sf"/>
</dbReference>
<dbReference type="Gene3D" id="3.30.70.370">
    <property type="match status" value="1"/>
</dbReference>
<dbReference type="PANTHER" id="PTHR10133">
    <property type="entry name" value="DNA POLYMERASE I"/>
    <property type="match status" value="1"/>
</dbReference>
<feature type="domain" description="3'-5' exonuclease" evidence="2">
    <location>
        <begin position="5"/>
        <end position="193"/>
    </location>
</feature>
<dbReference type="InterPro" id="IPR002562">
    <property type="entry name" value="3'-5'_exonuclease_dom"/>
</dbReference>
<sequence>MSAEIVYLETPIQAAKFFVQFREGDTSLLAFDTETTGLNVRNGEAVPRIIQFSWRPWEVAVVVNVPDKGEGEDDWRARFIEGMVGLADEIVGHNTKFDLHAMYTFGYDWVEKPHHDTMWSARLFDERTSAKLKDLAVRYLDVDAADSQKELKAAMRKGEWDWETVPIEYLIEYAGNDAIITGQLHDYLYPHIEYAYEAYAREQRLTPILFRMERTGLNIDLELLEKTTIEYTANHASLSKKLQAFKPGFNPNSPAQIKAILAERGVVVADTRAATLQALNDEFVTVLLEYRTVQKTLSTYLRPWSELTKATGRLHPWFNQLGTKTGRFSSSDPNLQNITRGHVLRDMIIAAPGYKIVVADWNQMELRLYAHYANDE</sequence>
<reference evidence="3" key="1">
    <citation type="journal article" date="2015" name="Nature">
        <title>Complex archaea that bridge the gap between prokaryotes and eukaryotes.</title>
        <authorList>
            <person name="Spang A."/>
            <person name="Saw J.H."/>
            <person name="Jorgensen S.L."/>
            <person name="Zaremba-Niedzwiedzka K."/>
            <person name="Martijn J."/>
            <person name="Lind A.E."/>
            <person name="van Eijk R."/>
            <person name="Schleper C."/>
            <person name="Guy L."/>
            <person name="Ettema T.J."/>
        </authorList>
    </citation>
    <scope>NUCLEOTIDE SEQUENCE</scope>
</reference>
<dbReference type="InterPro" id="IPR036397">
    <property type="entry name" value="RNaseH_sf"/>
</dbReference>
<dbReference type="Gene3D" id="1.20.1060.10">
    <property type="entry name" value="Taq DNA Polymerase, Chain T, domain 4"/>
    <property type="match status" value="1"/>
</dbReference>
<proteinExistence type="predicted"/>
<feature type="non-terminal residue" evidence="3">
    <location>
        <position position="376"/>
    </location>
</feature>
<gene>
    <name evidence="3" type="ORF">LCGC14_2699620</name>
</gene>
<dbReference type="GO" id="GO:0003887">
    <property type="term" value="F:DNA-directed DNA polymerase activity"/>
    <property type="evidence" value="ECO:0007669"/>
    <property type="project" value="InterPro"/>
</dbReference>
<evidence type="ECO:0000259" key="2">
    <source>
        <dbReference type="SMART" id="SM00474"/>
    </source>
</evidence>
<dbReference type="GO" id="GO:0008408">
    <property type="term" value="F:3'-5' exonuclease activity"/>
    <property type="evidence" value="ECO:0007669"/>
    <property type="project" value="InterPro"/>
</dbReference>
<evidence type="ECO:0000313" key="3">
    <source>
        <dbReference type="EMBL" id="KKK92770.1"/>
    </source>
</evidence>
<protein>
    <recommendedName>
        <fullName evidence="2">3'-5' exonuclease domain-containing protein</fullName>
    </recommendedName>
</protein>
<dbReference type="Gene3D" id="3.30.420.10">
    <property type="entry name" value="Ribonuclease H-like superfamily/Ribonuclease H"/>
    <property type="match status" value="1"/>
</dbReference>
<dbReference type="SUPFAM" id="SSF56672">
    <property type="entry name" value="DNA/RNA polymerases"/>
    <property type="match status" value="1"/>
</dbReference>
<dbReference type="Gene3D" id="1.10.150.20">
    <property type="entry name" value="5' to 3' exonuclease, C-terminal subdomain"/>
    <property type="match status" value="1"/>
</dbReference>
<dbReference type="PANTHER" id="PTHR10133:SF27">
    <property type="entry name" value="DNA POLYMERASE NU"/>
    <property type="match status" value="1"/>
</dbReference>
<dbReference type="Pfam" id="PF01612">
    <property type="entry name" value="DNA_pol_A_exo1"/>
    <property type="match status" value="1"/>
</dbReference>
<dbReference type="EMBL" id="LAZR01048067">
    <property type="protein sequence ID" value="KKK92770.1"/>
    <property type="molecule type" value="Genomic_DNA"/>
</dbReference>
<keyword evidence="1" id="KW-0235">DNA replication</keyword>